<dbReference type="GO" id="GO:0003676">
    <property type="term" value="F:nucleic acid binding"/>
    <property type="evidence" value="ECO:0007669"/>
    <property type="project" value="InterPro"/>
</dbReference>
<comment type="caution">
    <text evidence="1">The sequence shown here is derived from an EMBL/GenBank/DDBJ whole genome shotgun (WGS) entry which is preliminary data.</text>
</comment>
<sequence length="99" mass="11123">MGFCTLYRRVQIHTGEQFRTSAQLEGTKHISYHQSNIVERHSYRGGGTMVWAGISLGGHTDLHLFQGGTLTGVRYRDEILDPYVQPYAGCNWQGLHSNG</sequence>
<dbReference type="EMBL" id="BMAU01021314">
    <property type="protein sequence ID" value="GFY12414.1"/>
    <property type="molecule type" value="Genomic_DNA"/>
</dbReference>
<organism evidence="1 2">
    <name type="scientific">Trichonephila clavipes</name>
    <name type="common">Golden silk orbweaver</name>
    <name type="synonym">Nephila clavipes</name>
    <dbReference type="NCBI Taxonomy" id="2585209"/>
    <lineage>
        <taxon>Eukaryota</taxon>
        <taxon>Metazoa</taxon>
        <taxon>Ecdysozoa</taxon>
        <taxon>Arthropoda</taxon>
        <taxon>Chelicerata</taxon>
        <taxon>Arachnida</taxon>
        <taxon>Araneae</taxon>
        <taxon>Araneomorphae</taxon>
        <taxon>Entelegynae</taxon>
        <taxon>Araneoidea</taxon>
        <taxon>Nephilidae</taxon>
        <taxon>Trichonephila</taxon>
    </lineage>
</organism>
<dbReference type="Gene3D" id="3.30.420.10">
    <property type="entry name" value="Ribonuclease H-like superfamily/Ribonuclease H"/>
    <property type="match status" value="1"/>
</dbReference>
<dbReference type="InterPro" id="IPR036397">
    <property type="entry name" value="RNaseH_sf"/>
</dbReference>
<dbReference type="AlphaFoldDB" id="A0A8X6VLY1"/>
<keyword evidence="2" id="KW-1185">Reference proteome</keyword>
<gene>
    <name evidence="1" type="primary">AVEN_235482_1</name>
    <name evidence="1" type="ORF">TNCV_1798361</name>
</gene>
<proteinExistence type="predicted"/>
<accession>A0A8X6VLY1</accession>
<name>A0A8X6VLY1_TRICX</name>
<reference evidence="1" key="1">
    <citation type="submission" date="2020-08" db="EMBL/GenBank/DDBJ databases">
        <title>Multicomponent nature underlies the extraordinary mechanical properties of spider dragline silk.</title>
        <authorList>
            <person name="Kono N."/>
            <person name="Nakamura H."/>
            <person name="Mori M."/>
            <person name="Yoshida Y."/>
            <person name="Ohtoshi R."/>
            <person name="Malay A.D."/>
            <person name="Moran D.A.P."/>
            <person name="Tomita M."/>
            <person name="Numata K."/>
            <person name="Arakawa K."/>
        </authorList>
    </citation>
    <scope>NUCLEOTIDE SEQUENCE</scope>
</reference>
<evidence type="ECO:0000313" key="2">
    <source>
        <dbReference type="Proteomes" id="UP000887159"/>
    </source>
</evidence>
<dbReference type="Proteomes" id="UP000887159">
    <property type="component" value="Unassembled WGS sequence"/>
</dbReference>
<protein>
    <submittedName>
        <fullName evidence="1">Uncharacterized protein</fullName>
    </submittedName>
</protein>
<evidence type="ECO:0000313" key="1">
    <source>
        <dbReference type="EMBL" id="GFY12414.1"/>
    </source>
</evidence>